<name>A0A2J7RA62_9NEOP</name>
<reference evidence="1 2" key="1">
    <citation type="submission" date="2017-12" db="EMBL/GenBank/DDBJ databases">
        <title>Hemimetabolous genomes reveal molecular basis of termite eusociality.</title>
        <authorList>
            <person name="Harrison M.C."/>
            <person name="Jongepier E."/>
            <person name="Robertson H.M."/>
            <person name="Arning N."/>
            <person name="Bitard-Feildel T."/>
            <person name="Chao H."/>
            <person name="Childers C.P."/>
            <person name="Dinh H."/>
            <person name="Doddapaneni H."/>
            <person name="Dugan S."/>
            <person name="Gowin J."/>
            <person name="Greiner C."/>
            <person name="Han Y."/>
            <person name="Hu H."/>
            <person name="Hughes D.S.T."/>
            <person name="Huylmans A.-K."/>
            <person name="Kemena C."/>
            <person name="Kremer L.P.M."/>
            <person name="Lee S.L."/>
            <person name="Lopez-Ezquerra A."/>
            <person name="Mallet L."/>
            <person name="Monroy-Kuhn J.M."/>
            <person name="Moser A."/>
            <person name="Murali S.C."/>
            <person name="Muzny D.M."/>
            <person name="Otani S."/>
            <person name="Piulachs M.-D."/>
            <person name="Poelchau M."/>
            <person name="Qu J."/>
            <person name="Schaub F."/>
            <person name="Wada-Katsumata A."/>
            <person name="Worley K.C."/>
            <person name="Xie Q."/>
            <person name="Ylla G."/>
            <person name="Poulsen M."/>
            <person name="Gibbs R.A."/>
            <person name="Schal C."/>
            <person name="Richards S."/>
            <person name="Belles X."/>
            <person name="Korb J."/>
            <person name="Bornberg-Bauer E."/>
        </authorList>
    </citation>
    <scope>NUCLEOTIDE SEQUENCE [LARGE SCALE GENOMIC DNA]</scope>
    <source>
        <tissue evidence="1">Whole body</tissue>
    </source>
</reference>
<dbReference type="OrthoDB" id="6249720at2759"/>
<accession>A0A2J7RA62</accession>
<evidence type="ECO:0000313" key="2">
    <source>
        <dbReference type="Proteomes" id="UP000235965"/>
    </source>
</evidence>
<dbReference type="InParanoid" id="A0A2J7RA62"/>
<proteinExistence type="predicted"/>
<keyword evidence="2" id="KW-1185">Reference proteome</keyword>
<evidence type="ECO:0000313" key="1">
    <source>
        <dbReference type="EMBL" id="PNF37716.1"/>
    </source>
</evidence>
<sequence>LNFAVAPVSVPVKDILCRVEKVIVTLPVETAEEIRQETVRILKNSCKPKDNLTGAERRALRSLKANETLTVLPADKGNAAVVLYTSDYNRKIAAILEDKAYRKLKKDPIDTIESKTVLLLKKSPIAEEVCQQL</sequence>
<dbReference type="AlphaFoldDB" id="A0A2J7RA62"/>
<dbReference type="Proteomes" id="UP000235965">
    <property type="component" value="Unassembled WGS sequence"/>
</dbReference>
<feature type="non-terminal residue" evidence="1">
    <location>
        <position position="1"/>
    </location>
</feature>
<protein>
    <submittedName>
        <fullName evidence="1">Uncharacterized protein</fullName>
    </submittedName>
</protein>
<organism evidence="1 2">
    <name type="scientific">Cryptotermes secundus</name>
    <dbReference type="NCBI Taxonomy" id="105785"/>
    <lineage>
        <taxon>Eukaryota</taxon>
        <taxon>Metazoa</taxon>
        <taxon>Ecdysozoa</taxon>
        <taxon>Arthropoda</taxon>
        <taxon>Hexapoda</taxon>
        <taxon>Insecta</taxon>
        <taxon>Pterygota</taxon>
        <taxon>Neoptera</taxon>
        <taxon>Polyneoptera</taxon>
        <taxon>Dictyoptera</taxon>
        <taxon>Blattodea</taxon>
        <taxon>Blattoidea</taxon>
        <taxon>Termitoidae</taxon>
        <taxon>Kalotermitidae</taxon>
        <taxon>Cryptotermitinae</taxon>
        <taxon>Cryptotermes</taxon>
    </lineage>
</organism>
<gene>
    <name evidence="1" type="ORF">B7P43_G11457</name>
</gene>
<dbReference type="EMBL" id="NEVH01006578">
    <property type="protein sequence ID" value="PNF37716.1"/>
    <property type="molecule type" value="Genomic_DNA"/>
</dbReference>
<comment type="caution">
    <text evidence="1">The sequence shown here is derived from an EMBL/GenBank/DDBJ whole genome shotgun (WGS) entry which is preliminary data.</text>
</comment>